<dbReference type="Proteomes" id="UP000250169">
    <property type="component" value="Unassembled WGS sequence"/>
</dbReference>
<dbReference type="SMART" id="SM00671">
    <property type="entry name" value="SEL1"/>
    <property type="match status" value="17"/>
</dbReference>
<dbReference type="InterPro" id="IPR050767">
    <property type="entry name" value="Sel1_AlgK"/>
</dbReference>
<dbReference type="EMBL" id="UAVS01000005">
    <property type="protein sequence ID" value="SQA94115.1"/>
    <property type="molecule type" value="Genomic_DNA"/>
</dbReference>
<dbReference type="Gene3D" id="1.25.40.10">
    <property type="entry name" value="Tetratricopeptide repeat domain"/>
    <property type="match status" value="5"/>
</dbReference>
<evidence type="ECO:0000313" key="4">
    <source>
        <dbReference type="Proteomes" id="UP000250169"/>
    </source>
</evidence>
<dbReference type="PROSITE" id="PS50005">
    <property type="entry name" value="TPR"/>
    <property type="match status" value="1"/>
</dbReference>
<dbReference type="InterPro" id="IPR011990">
    <property type="entry name" value="TPR-like_helical_dom_sf"/>
</dbReference>
<organism evidence="3 4">
    <name type="scientific">Capnocytophaga ochracea</name>
    <dbReference type="NCBI Taxonomy" id="1018"/>
    <lineage>
        <taxon>Bacteria</taxon>
        <taxon>Pseudomonadati</taxon>
        <taxon>Bacteroidota</taxon>
        <taxon>Flavobacteriia</taxon>
        <taxon>Flavobacteriales</taxon>
        <taxon>Flavobacteriaceae</taxon>
        <taxon>Capnocytophaga</taxon>
    </lineage>
</organism>
<dbReference type="PANTHER" id="PTHR11102:SF160">
    <property type="entry name" value="ERAD-ASSOCIATED E3 UBIQUITIN-PROTEIN LIGASE COMPONENT HRD3"/>
    <property type="match status" value="1"/>
</dbReference>
<accession>A0A2X2T4N9</accession>
<feature type="compositionally biased region" description="Basic and acidic residues" evidence="2">
    <location>
        <begin position="635"/>
        <end position="649"/>
    </location>
</feature>
<protein>
    <submittedName>
        <fullName evidence="3">3-carboxymuconate cyclase</fullName>
    </submittedName>
</protein>
<evidence type="ECO:0000256" key="2">
    <source>
        <dbReference type="SAM" id="MobiDB-lite"/>
    </source>
</evidence>
<dbReference type="SUPFAM" id="SSF81901">
    <property type="entry name" value="HCP-like"/>
    <property type="match status" value="5"/>
</dbReference>
<dbReference type="PANTHER" id="PTHR11102">
    <property type="entry name" value="SEL-1-LIKE PROTEIN"/>
    <property type="match status" value="1"/>
</dbReference>
<reference evidence="3 4" key="1">
    <citation type="submission" date="2018-06" db="EMBL/GenBank/DDBJ databases">
        <authorList>
            <consortium name="Pathogen Informatics"/>
            <person name="Doyle S."/>
        </authorList>
    </citation>
    <scope>NUCLEOTIDE SEQUENCE [LARGE SCALE GENOMIC DNA]</scope>
    <source>
        <strain evidence="3 4">NCTC11545</strain>
    </source>
</reference>
<feature type="compositionally biased region" description="Low complexity" evidence="2">
    <location>
        <begin position="605"/>
        <end position="623"/>
    </location>
</feature>
<dbReference type="AlphaFoldDB" id="A0A2X2T4N9"/>
<dbReference type="InterPro" id="IPR019734">
    <property type="entry name" value="TPR_rpt"/>
</dbReference>
<evidence type="ECO:0000256" key="1">
    <source>
        <dbReference type="PROSITE-ProRule" id="PRU00339"/>
    </source>
</evidence>
<dbReference type="RefSeq" id="WP_111972748.1">
    <property type="nucleotide sequence ID" value="NZ_UAVS01000005.1"/>
</dbReference>
<keyword evidence="1" id="KW-0802">TPR repeat</keyword>
<sequence>MKNLFLAVSIFLATLSYGQDANVKKLIKLAEKGDVQAQTELADAYFKGKGVRRSYQEAVVWLEKVAETGDLNAQYQLAQCYFNGKGVPKSPQKGVEWLTKVADAGNPEAQRELALCYRDGKGVEQSKEKYYALIEKHAEKEKPEVQLDLAKAYHSGEGVTKDVNKAKYWAEQASKNGNSEAEMLLASWTYEVNASNPEAIKRLTQVANKGNTEAQRMLADAYLEGKGVEKSEAKAIEMLEKAAKGGDAEAMYQLGNFYFYGNSPLIGKYYKKAINYYTQAANKGNAAAQAQLALCFYNGIGTNASPKDAFSWILKSVNTNPTPKAQNNLGVCYAVGIGAHPSNAQALEFFQKAAEAGDVTAQYNLGNMLLQEGQLDVKKGFDYLEKAAAANHLLALKKLGDLYFNGKYTNQSFERAFEYYTKASKQTPTPQKEMLDYFYQGQEEAYADVLYNLSQCYAEGKGVKKSMREAGKWAVKSARFSNKYAFDWLNKIVEKNDPKESPEVILAVADGYFYAKGTRKQNDKAFPLYEKLAKQQDNTTAQKRLMEYYFEVKNPDKNDEKAVYWAERVAKKGDASTQFSLGKYYMTMVPDVKPQPTTPAPKPTPKQTTKKPTATTTPTVAVTSSRSIEPNSPEAEARAELLRRQRGDKSISSAKQQYAVRASIRPAVAQNAPKTPMKHLNETKGVHWLAKAAEQNNVEALNELGSYYFEKQNFGQALANFQKSAQRDYAQGQYNLANCYYNGNGIDRSYEKAANYYKLSARKDYAPAQFRLGHCYYHGEGIEQSDSRAADWFEQACDNGEKKACDMLKVVTAKK</sequence>
<evidence type="ECO:0000313" key="3">
    <source>
        <dbReference type="EMBL" id="SQA94115.1"/>
    </source>
</evidence>
<proteinExistence type="predicted"/>
<dbReference type="InterPro" id="IPR006597">
    <property type="entry name" value="Sel1-like"/>
</dbReference>
<name>A0A2X2T4N9_CAPOC</name>
<feature type="region of interest" description="Disordered" evidence="2">
    <location>
        <begin position="592"/>
        <end position="656"/>
    </location>
</feature>
<feature type="repeat" description="TPR" evidence="1">
    <location>
        <begin position="698"/>
        <end position="731"/>
    </location>
</feature>
<gene>
    <name evidence="3" type="ORF">NCTC11545_01499</name>
</gene>
<dbReference type="Pfam" id="PF08238">
    <property type="entry name" value="Sel1"/>
    <property type="match status" value="17"/>
</dbReference>